<accession>A0A0D2G6C6</accession>
<name>A0A0D2G6C6_9EURO</name>
<dbReference type="PRINTS" id="PR00081">
    <property type="entry name" value="GDHRDH"/>
</dbReference>
<evidence type="ECO:0000313" key="5">
    <source>
        <dbReference type="Proteomes" id="UP000053029"/>
    </source>
</evidence>
<dbReference type="PANTHER" id="PTHR43477:SF1">
    <property type="entry name" value="DIHYDROANTICAPSIN 7-DEHYDROGENASE"/>
    <property type="match status" value="1"/>
</dbReference>
<dbReference type="AlphaFoldDB" id="A0A0D2G6C6"/>
<dbReference type="STRING" id="1442368.A0A0D2G6C6"/>
<evidence type="ECO:0000256" key="2">
    <source>
        <dbReference type="ARBA" id="ARBA00022857"/>
    </source>
</evidence>
<organism evidence="4 5">
    <name type="scientific">Fonsecaea pedrosoi CBS 271.37</name>
    <dbReference type="NCBI Taxonomy" id="1442368"/>
    <lineage>
        <taxon>Eukaryota</taxon>
        <taxon>Fungi</taxon>
        <taxon>Dikarya</taxon>
        <taxon>Ascomycota</taxon>
        <taxon>Pezizomycotina</taxon>
        <taxon>Eurotiomycetes</taxon>
        <taxon>Chaetothyriomycetidae</taxon>
        <taxon>Chaetothyriales</taxon>
        <taxon>Herpotrichiellaceae</taxon>
        <taxon>Fonsecaea</taxon>
    </lineage>
</organism>
<dbReference type="InterPro" id="IPR002347">
    <property type="entry name" value="SDR_fam"/>
</dbReference>
<reference evidence="4 5" key="1">
    <citation type="submission" date="2015-01" db="EMBL/GenBank/DDBJ databases">
        <title>The Genome Sequence of Fonsecaea pedrosoi CBS 271.37.</title>
        <authorList>
            <consortium name="The Broad Institute Genomics Platform"/>
            <person name="Cuomo C."/>
            <person name="de Hoog S."/>
            <person name="Gorbushina A."/>
            <person name="Stielow B."/>
            <person name="Teixiera M."/>
            <person name="Abouelleil A."/>
            <person name="Chapman S.B."/>
            <person name="Priest M."/>
            <person name="Young S.K."/>
            <person name="Wortman J."/>
            <person name="Nusbaum C."/>
            <person name="Birren B."/>
        </authorList>
    </citation>
    <scope>NUCLEOTIDE SEQUENCE [LARGE SCALE GENOMIC DNA]</scope>
    <source>
        <strain evidence="4 5">CBS 271.37</strain>
    </source>
</reference>
<gene>
    <name evidence="4" type="ORF">Z517_12230</name>
</gene>
<dbReference type="SUPFAM" id="SSF51735">
    <property type="entry name" value="NAD(P)-binding Rossmann-fold domains"/>
    <property type="match status" value="1"/>
</dbReference>
<dbReference type="GO" id="GO:0016491">
    <property type="term" value="F:oxidoreductase activity"/>
    <property type="evidence" value="ECO:0007669"/>
    <property type="project" value="UniProtKB-KW"/>
</dbReference>
<dbReference type="GeneID" id="25311720"/>
<dbReference type="RefSeq" id="XP_013278098.1">
    <property type="nucleotide sequence ID" value="XM_013422644.1"/>
</dbReference>
<dbReference type="InterPro" id="IPR051122">
    <property type="entry name" value="SDR_DHRS6-like"/>
</dbReference>
<sequence length="269" mass="28179">MPSKYLSKLQGKSVLLVGGTTGIGYGIAEACLEFGAKVVVASRSADKVAAAVDSLKASYPEHAANVRGHTVDLNTLASDDVEKQLVALFDFATDKGANRLDHVVETAGDLQLAGKLGLDTITTDLMRQAGAVRLAGVVLLAKVAARYLHKASTSSFTMTSGALIYKPRPGFGAFVGISGGKEPLTRGLAVDLAPIRVNLVSPGAIETELLYSTIPQGMKREELAALYKKSSLLGKLGSVEDVVESYLGIIKNSFQTGTVVHSEGGYLLI</sequence>
<dbReference type="Pfam" id="PF23441">
    <property type="entry name" value="SDR"/>
    <property type="match status" value="1"/>
</dbReference>
<dbReference type="CDD" id="cd05233">
    <property type="entry name" value="SDR_c"/>
    <property type="match status" value="1"/>
</dbReference>
<comment type="similarity">
    <text evidence="1">Belongs to the short-chain dehydrogenases/reductases (SDR) family.</text>
</comment>
<evidence type="ECO:0000313" key="4">
    <source>
        <dbReference type="EMBL" id="KIW74290.1"/>
    </source>
</evidence>
<dbReference type="VEuPathDB" id="FungiDB:Z517_12230"/>
<keyword evidence="2" id="KW-0521">NADP</keyword>
<dbReference type="Gene3D" id="3.40.50.720">
    <property type="entry name" value="NAD(P)-binding Rossmann-like Domain"/>
    <property type="match status" value="1"/>
</dbReference>
<keyword evidence="5" id="KW-1185">Reference proteome</keyword>
<dbReference type="InterPro" id="IPR036291">
    <property type="entry name" value="NAD(P)-bd_dom_sf"/>
</dbReference>
<keyword evidence="3" id="KW-0560">Oxidoreductase</keyword>
<dbReference type="PANTHER" id="PTHR43477">
    <property type="entry name" value="DIHYDROANTICAPSIN 7-DEHYDROGENASE"/>
    <property type="match status" value="1"/>
</dbReference>
<evidence type="ECO:0000256" key="3">
    <source>
        <dbReference type="ARBA" id="ARBA00023002"/>
    </source>
</evidence>
<protein>
    <submittedName>
        <fullName evidence="4">Uncharacterized protein</fullName>
    </submittedName>
</protein>
<evidence type="ECO:0000256" key="1">
    <source>
        <dbReference type="ARBA" id="ARBA00006484"/>
    </source>
</evidence>
<dbReference type="Proteomes" id="UP000053029">
    <property type="component" value="Unassembled WGS sequence"/>
</dbReference>
<dbReference type="HOGENOM" id="CLU_010194_15_2_1"/>
<dbReference type="EMBL" id="KN846977">
    <property type="protein sequence ID" value="KIW74290.1"/>
    <property type="molecule type" value="Genomic_DNA"/>
</dbReference>
<proteinExistence type="inferred from homology"/>
<dbReference type="InterPro" id="IPR057571">
    <property type="entry name" value="SDR_PhqE-like"/>
</dbReference>
<dbReference type="OrthoDB" id="294295at2759"/>